<dbReference type="Proteomes" id="UP000785679">
    <property type="component" value="Unassembled WGS sequence"/>
</dbReference>
<comment type="caution">
    <text evidence="2">The sequence shown here is derived from an EMBL/GenBank/DDBJ whole genome shotgun (WGS) entry which is preliminary data.</text>
</comment>
<evidence type="ECO:0000313" key="2">
    <source>
        <dbReference type="EMBL" id="TNV83370.1"/>
    </source>
</evidence>
<feature type="compositionally biased region" description="Basic and acidic residues" evidence="1">
    <location>
        <begin position="534"/>
        <end position="547"/>
    </location>
</feature>
<reference evidence="2" key="1">
    <citation type="submission" date="2019-06" db="EMBL/GenBank/DDBJ databases">
        <authorList>
            <person name="Zheng W."/>
        </authorList>
    </citation>
    <scope>NUCLEOTIDE SEQUENCE</scope>
    <source>
        <strain evidence="2">QDHG01</strain>
    </source>
</reference>
<proteinExistence type="predicted"/>
<evidence type="ECO:0000256" key="1">
    <source>
        <dbReference type="SAM" id="MobiDB-lite"/>
    </source>
</evidence>
<protein>
    <submittedName>
        <fullName evidence="2">Uncharacterized protein</fullName>
    </submittedName>
</protein>
<dbReference type="EMBL" id="RRYP01003897">
    <property type="protein sequence ID" value="TNV83370.1"/>
    <property type="molecule type" value="Genomic_DNA"/>
</dbReference>
<accession>A0A8J8NZV4</accession>
<sequence length="707" mass="80799">MHRNRKNYLLETIIEQSESLDLQCSLDRRRERHRKIGMQLQSSESNREGLEKESLSLDLINSGSDDEEVEVRISAAERKIENCQFATEKRQFGYFENDEIAVPVESDDYEEQLKIMQFSQIGNPIHFQGQQNTGKKKHGILGHPEDNNSIPYQRIGAFAIQQMDLLNQDNMAMLSPNLENMQINQTPLFTIRDEPALGSSDEEDWLSQLKSDDIDQFDRIQGKRKSADPKYKKKQQYFGLNSGVIVDLDEEGQDEHHSSDESEDFCSQVVKYEAHNEFWQQDLGSYMIDDLDEEGKDQEDQHIEQVIQSSLARRSSSKNLRNQEDKPYFLVMDVVPEISSSQEESGELKCKTNRGKKIDRQRYEVILENLESSHSSIDMQENNDNSQNLECERAEGENQCSQHFLTIQPNQFRSVGRSKSHGLYNVLQSKIILGTNKLTKQRSDESRLLRQIVDDNASDDLDLEDIQSQPKEQPKKLKISKNDGLGLNARESLAIPMFEYLNHSDDDDFGAKQPWESNEKVDYLSFRESTPCEAQKEQSNEYQKNESGRQQFMQLPKLKSIIQKKTPRDSPESGAKVDTLLLDIGSSPSQHQEIASTIYCKQKVGYQVPSLSKLPDGKSTSINTPLMHVAGCHSANVLPADQEMRSFGYFMGDAEGCDETQLILIKRKSEGAPYFTRMDVDSHRFQGLSSCGESADFAIDDEDLECE</sequence>
<name>A0A8J8NZV4_HALGN</name>
<evidence type="ECO:0000313" key="3">
    <source>
        <dbReference type="Proteomes" id="UP000785679"/>
    </source>
</evidence>
<gene>
    <name evidence="2" type="ORF">FGO68_gene14208</name>
</gene>
<feature type="region of interest" description="Disordered" evidence="1">
    <location>
        <begin position="530"/>
        <end position="550"/>
    </location>
</feature>
<keyword evidence="3" id="KW-1185">Reference proteome</keyword>
<organism evidence="2 3">
    <name type="scientific">Halteria grandinella</name>
    <dbReference type="NCBI Taxonomy" id="5974"/>
    <lineage>
        <taxon>Eukaryota</taxon>
        <taxon>Sar</taxon>
        <taxon>Alveolata</taxon>
        <taxon>Ciliophora</taxon>
        <taxon>Intramacronucleata</taxon>
        <taxon>Spirotrichea</taxon>
        <taxon>Stichotrichia</taxon>
        <taxon>Sporadotrichida</taxon>
        <taxon>Halteriidae</taxon>
        <taxon>Halteria</taxon>
    </lineage>
</organism>
<dbReference type="AlphaFoldDB" id="A0A8J8NZV4"/>